<dbReference type="Proteomes" id="UP000178040">
    <property type="component" value="Unassembled WGS sequence"/>
</dbReference>
<evidence type="ECO:0000256" key="3">
    <source>
        <dbReference type="ARBA" id="ARBA00022691"/>
    </source>
</evidence>
<keyword evidence="3" id="KW-0949">S-adenosyl-L-methionine</keyword>
<evidence type="ECO:0000259" key="4">
    <source>
        <dbReference type="Pfam" id="PF13847"/>
    </source>
</evidence>
<dbReference type="CDD" id="cd02440">
    <property type="entry name" value="AdoMet_MTases"/>
    <property type="match status" value="1"/>
</dbReference>
<dbReference type="PANTHER" id="PTHR13610:SF11">
    <property type="entry name" value="METHYLTRANSFERASE DOMAIN-CONTAINING PROTEIN"/>
    <property type="match status" value="1"/>
</dbReference>
<evidence type="ECO:0000256" key="2">
    <source>
        <dbReference type="ARBA" id="ARBA00022679"/>
    </source>
</evidence>
<keyword evidence="2" id="KW-0808">Transferase</keyword>
<dbReference type="PANTHER" id="PTHR13610">
    <property type="entry name" value="METHYLTRANSFERASE DOMAIN-CONTAINING PROTEIN"/>
    <property type="match status" value="1"/>
</dbReference>
<dbReference type="Pfam" id="PF13847">
    <property type="entry name" value="Methyltransf_31"/>
    <property type="match status" value="1"/>
</dbReference>
<dbReference type="AlphaFoldDB" id="A0A1F7IKR0"/>
<keyword evidence="1" id="KW-0489">Methyltransferase</keyword>
<evidence type="ECO:0000256" key="1">
    <source>
        <dbReference type="ARBA" id="ARBA00022603"/>
    </source>
</evidence>
<dbReference type="InterPro" id="IPR029063">
    <property type="entry name" value="SAM-dependent_MTases_sf"/>
</dbReference>
<dbReference type="SUPFAM" id="SSF53335">
    <property type="entry name" value="S-adenosyl-L-methionine-dependent methyltransferases"/>
    <property type="match status" value="1"/>
</dbReference>
<comment type="caution">
    <text evidence="5">The sequence shown here is derived from an EMBL/GenBank/DDBJ whole genome shotgun (WGS) entry which is preliminary data.</text>
</comment>
<gene>
    <name evidence="5" type="ORF">A3B40_04010</name>
</gene>
<reference evidence="5 6" key="1">
    <citation type="journal article" date="2016" name="Nat. Commun.">
        <title>Thousands of microbial genomes shed light on interconnected biogeochemical processes in an aquifer system.</title>
        <authorList>
            <person name="Anantharaman K."/>
            <person name="Brown C.T."/>
            <person name="Hug L.A."/>
            <person name="Sharon I."/>
            <person name="Castelle C.J."/>
            <person name="Probst A.J."/>
            <person name="Thomas B.C."/>
            <person name="Singh A."/>
            <person name="Wilkins M.J."/>
            <person name="Karaoz U."/>
            <person name="Brodie E.L."/>
            <person name="Williams K.H."/>
            <person name="Hubbard S.S."/>
            <person name="Banfield J.F."/>
        </authorList>
    </citation>
    <scope>NUCLEOTIDE SEQUENCE [LARGE SCALE GENOMIC DNA]</scope>
</reference>
<dbReference type="EMBL" id="MGAI01000035">
    <property type="protein sequence ID" value="OGK43944.1"/>
    <property type="molecule type" value="Genomic_DNA"/>
</dbReference>
<evidence type="ECO:0000313" key="5">
    <source>
        <dbReference type="EMBL" id="OGK43944.1"/>
    </source>
</evidence>
<dbReference type="GO" id="GO:0016279">
    <property type="term" value="F:protein-lysine N-methyltransferase activity"/>
    <property type="evidence" value="ECO:0007669"/>
    <property type="project" value="InterPro"/>
</dbReference>
<sequence length="182" mass="20976">MFALFLYFLAIFAELAFAFGFAVVTISFIYSSIKGSPYVPTKQKVINQILKQANLKKNLNFFELGCGDGRVCREATNLYKVNALGIDVNPILIWYARLLAKIKGDTKSQFIIQNIFNVDLSKANVVYLFLMPKMIDQLLPKFDKELKQQTLVISHGFKIVKWANKLRKKISQKPFPTYFYQK</sequence>
<proteinExistence type="predicted"/>
<dbReference type="GO" id="GO:0032259">
    <property type="term" value="P:methylation"/>
    <property type="evidence" value="ECO:0007669"/>
    <property type="project" value="UniProtKB-KW"/>
</dbReference>
<evidence type="ECO:0000313" key="6">
    <source>
        <dbReference type="Proteomes" id="UP000178040"/>
    </source>
</evidence>
<organism evidence="5 6">
    <name type="scientific">Candidatus Roizmanbacteria bacterium RIFCSPLOWO2_01_FULL_37_16</name>
    <dbReference type="NCBI Taxonomy" id="1802058"/>
    <lineage>
        <taxon>Bacteria</taxon>
        <taxon>Candidatus Roizmaniibacteriota</taxon>
    </lineage>
</organism>
<dbReference type="InterPro" id="IPR026170">
    <property type="entry name" value="FAM173A/B"/>
</dbReference>
<protein>
    <recommendedName>
        <fullName evidence="4">Methyltransferase domain-containing protein</fullName>
    </recommendedName>
</protein>
<name>A0A1F7IKR0_9BACT</name>
<feature type="domain" description="Methyltransferase" evidence="4">
    <location>
        <begin position="56"/>
        <end position="129"/>
    </location>
</feature>
<accession>A0A1F7IKR0</accession>
<dbReference type="InterPro" id="IPR025714">
    <property type="entry name" value="Methyltranfer_dom"/>
</dbReference>
<dbReference type="Gene3D" id="3.40.50.150">
    <property type="entry name" value="Vaccinia Virus protein VP39"/>
    <property type="match status" value="1"/>
</dbReference>